<gene>
    <name evidence="1" type="ORF">Nocox_22030</name>
</gene>
<name>A0ABX8U2P0_9ACTN</name>
<proteinExistence type="predicted"/>
<sequence length="114" mass="11412">MLLVIVSVVGTVFAHGGACAAVERAEGVSHGTAVESAGTAYRQPCLHRNLPPRHQHGTEQDCSAIGSAAAPILLLPQAALPVTAARALVEAASGPCGSGRAALPAPGNLCVMRL</sequence>
<keyword evidence="2" id="KW-1185">Reference proteome</keyword>
<reference evidence="1 2" key="1">
    <citation type="journal article" date="2021" name="ACS Chem. Biol.">
        <title>Genomic-Led Discovery of a Novel Glycopeptide Antibiotic by Nonomuraea coxensis DSM 45129.</title>
        <authorList>
            <person name="Yushchuk O."/>
            <person name="Vior N.M."/>
            <person name="Andreo-Vidal A."/>
            <person name="Berini F."/>
            <person name="Ruckert C."/>
            <person name="Busche T."/>
            <person name="Binda E."/>
            <person name="Kalinowski J."/>
            <person name="Truman A.W."/>
            <person name="Marinelli F."/>
        </authorList>
    </citation>
    <scope>NUCLEOTIDE SEQUENCE [LARGE SCALE GENOMIC DNA]</scope>
    <source>
        <strain evidence="1 2">DSM 45129</strain>
    </source>
</reference>
<evidence type="ECO:0000313" key="1">
    <source>
        <dbReference type="EMBL" id="QYC42010.1"/>
    </source>
</evidence>
<accession>A0ABX8U2P0</accession>
<dbReference type="Proteomes" id="UP000824681">
    <property type="component" value="Chromosome"/>
</dbReference>
<organism evidence="1 2">
    <name type="scientific">Nonomuraea coxensis DSM 45129</name>
    <dbReference type="NCBI Taxonomy" id="1122611"/>
    <lineage>
        <taxon>Bacteria</taxon>
        <taxon>Bacillati</taxon>
        <taxon>Actinomycetota</taxon>
        <taxon>Actinomycetes</taxon>
        <taxon>Streptosporangiales</taxon>
        <taxon>Streptosporangiaceae</taxon>
        <taxon>Nonomuraea</taxon>
    </lineage>
</organism>
<protein>
    <recommendedName>
        <fullName evidence="3">Secreted protein</fullName>
    </recommendedName>
</protein>
<evidence type="ECO:0000313" key="2">
    <source>
        <dbReference type="Proteomes" id="UP000824681"/>
    </source>
</evidence>
<dbReference type="EMBL" id="CP068985">
    <property type="protein sequence ID" value="QYC42010.1"/>
    <property type="molecule type" value="Genomic_DNA"/>
</dbReference>
<evidence type="ECO:0008006" key="3">
    <source>
        <dbReference type="Google" id="ProtNLM"/>
    </source>
</evidence>